<name>A0A699UQW5_TANCI</name>
<evidence type="ECO:0000256" key="1">
    <source>
        <dbReference type="SAM" id="Coils"/>
    </source>
</evidence>
<gene>
    <name evidence="2" type="ORF">Tci_896996</name>
</gene>
<feature type="non-terminal residue" evidence="2">
    <location>
        <position position="1"/>
    </location>
</feature>
<dbReference type="EMBL" id="BKCJ011357350">
    <property type="protein sequence ID" value="GFD25027.1"/>
    <property type="molecule type" value="Genomic_DNA"/>
</dbReference>
<sequence length="159" mass="18650">HKTYLIEQDAHDVIIESVDMNYDSKQIDQNDKDADLAKERELLAYLIEKLKCEIDETKNRNTLSKTSNKVLVKKLKSEIEDFKNKNKSLELSYNQSKEANNKLSKENDLQYADFKKSKAELKRRDSIEYASEMELECAKVKGDFLSYKMESQRSCDKYT</sequence>
<keyword evidence="1" id="KW-0175">Coiled coil</keyword>
<organism evidence="2">
    <name type="scientific">Tanacetum cinerariifolium</name>
    <name type="common">Dalmatian daisy</name>
    <name type="synonym">Chrysanthemum cinerariifolium</name>
    <dbReference type="NCBI Taxonomy" id="118510"/>
    <lineage>
        <taxon>Eukaryota</taxon>
        <taxon>Viridiplantae</taxon>
        <taxon>Streptophyta</taxon>
        <taxon>Embryophyta</taxon>
        <taxon>Tracheophyta</taxon>
        <taxon>Spermatophyta</taxon>
        <taxon>Magnoliopsida</taxon>
        <taxon>eudicotyledons</taxon>
        <taxon>Gunneridae</taxon>
        <taxon>Pentapetalae</taxon>
        <taxon>asterids</taxon>
        <taxon>campanulids</taxon>
        <taxon>Asterales</taxon>
        <taxon>Asteraceae</taxon>
        <taxon>Asteroideae</taxon>
        <taxon>Anthemideae</taxon>
        <taxon>Anthemidinae</taxon>
        <taxon>Tanacetum</taxon>
    </lineage>
</organism>
<feature type="coiled-coil region" evidence="1">
    <location>
        <begin position="40"/>
        <end position="106"/>
    </location>
</feature>
<evidence type="ECO:0000313" key="2">
    <source>
        <dbReference type="EMBL" id="GFD25027.1"/>
    </source>
</evidence>
<reference evidence="2" key="1">
    <citation type="journal article" date="2019" name="Sci. Rep.">
        <title>Draft genome of Tanacetum cinerariifolium, the natural source of mosquito coil.</title>
        <authorList>
            <person name="Yamashiro T."/>
            <person name="Shiraishi A."/>
            <person name="Satake H."/>
            <person name="Nakayama K."/>
        </authorList>
    </citation>
    <scope>NUCLEOTIDE SEQUENCE</scope>
</reference>
<proteinExistence type="predicted"/>
<accession>A0A699UQW5</accession>
<protein>
    <submittedName>
        <fullName evidence="2">Uncharacterized protein</fullName>
    </submittedName>
</protein>
<comment type="caution">
    <text evidence="2">The sequence shown here is derived from an EMBL/GenBank/DDBJ whole genome shotgun (WGS) entry which is preliminary data.</text>
</comment>
<dbReference type="AlphaFoldDB" id="A0A699UQW5"/>